<dbReference type="InterPro" id="IPR030185">
    <property type="entry name" value="Mae1"/>
</dbReference>
<protein>
    <recommendedName>
        <fullName evidence="9">C4-dicarboxylate transporter/malic acid transporter</fullName>
    </recommendedName>
</protein>
<evidence type="ECO:0000313" key="7">
    <source>
        <dbReference type="EMBL" id="CAI0652151.1"/>
    </source>
</evidence>
<feature type="compositionally biased region" description="Basic and acidic residues" evidence="5">
    <location>
        <begin position="627"/>
        <end position="643"/>
    </location>
</feature>
<name>A0A9W4S3C3_9PEZI</name>
<feature type="transmembrane region" description="Helical" evidence="6">
    <location>
        <begin position="160"/>
        <end position="184"/>
    </location>
</feature>
<reference evidence="7" key="1">
    <citation type="submission" date="2022-08" db="EMBL/GenBank/DDBJ databases">
        <authorList>
            <person name="Giroux E."/>
            <person name="Giroux E."/>
        </authorList>
    </citation>
    <scope>NUCLEOTIDE SEQUENCE</scope>
    <source>
        <strain evidence="7">H1091258</strain>
    </source>
</reference>
<keyword evidence="4 6" id="KW-0472">Membrane</keyword>
<dbReference type="AlphaFoldDB" id="A0A9W4S3C3"/>
<feature type="transmembrane region" description="Helical" evidence="6">
    <location>
        <begin position="413"/>
        <end position="435"/>
    </location>
</feature>
<dbReference type="Proteomes" id="UP001152533">
    <property type="component" value="Unassembled WGS sequence"/>
</dbReference>
<keyword evidence="8" id="KW-1185">Reference proteome</keyword>
<comment type="subcellular location">
    <subcellularLocation>
        <location evidence="1">Membrane</location>
        <topology evidence="1">Multi-pass membrane protein</topology>
    </subcellularLocation>
</comment>
<dbReference type="Gene3D" id="6.10.250.2790">
    <property type="match status" value="1"/>
</dbReference>
<feature type="transmembrane region" description="Helical" evidence="6">
    <location>
        <begin position="264"/>
        <end position="292"/>
    </location>
</feature>
<dbReference type="GO" id="GO:0015140">
    <property type="term" value="F:malate transmembrane transporter activity"/>
    <property type="evidence" value="ECO:0007669"/>
    <property type="project" value="InterPro"/>
</dbReference>
<accession>A0A9W4S3C3</accession>
<proteinExistence type="predicted"/>
<evidence type="ECO:0000256" key="3">
    <source>
        <dbReference type="ARBA" id="ARBA00022989"/>
    </source>
</evidence>
<evidence type="ECO:0000256" key="2">
    <source>
        <dbReference type="ARBA" id="ARBA00022692"/>
    </source>
</evidence>
<feature type="transmembrane region" description="Helical" evidence="6">
    <location>
        <begin position="386"/>
        <end position="407"/>
    </location>
</feature>
<feature type="transmembrane region" description="Helical" evidence="6">
    <location>
        <begin position="20"/>
        <end position="41"/>
    </location>
</feature>
<sequence length="850" mass="93674">MPLFDLGSLFLDHVVFITNLVYINIALTNAEPSILFPLYVVSKLLARGPDDWDSPTAKWPPPVPTWRLGFCSCPEFADDGMAYRLLDARDLTLTMTQATGGMANVIHSLPYQAAWLNGIAIAFFLLNVLLFVMNCVLATLRFHWRPGTLVHTFTDQTESLFIPASVVSFAIICINICQFGVPYVGPWLLRIMQILFWSYTAMSMLASATIYLVLWSTLVFPIHTMTPTWVFPAYPLLLTAPFASNLITAASQTNQTQVILNRTAIALSAVATQGAGCLIAFMISAAFIYRLMTQKLPRDFQRPGVFISIGPFAFTVGGIVLLGNQADKILPQGFLGTDLAVPIIKVLSVMIGLWLWGLSVWFFVVSVGSLWKYVRPANKMPFQMTWWSFVFPNTALVTATAALGKVFQNSGLQIFACVMAAGLIVVWVVVFVTMVRLSSLGIRDNVLTWHRIDHIGLRCDNHTSAIMSWDSKSALRRRQSSNAASTKNIPIHTRQQSKSTIEPKSSHVADDFLQDFLDPSFDPAAYLNASLPPLQPSGHHASRNGGQTVPLADLSKEAQTLLSQLNVHTTRLSGTLTQLTDDILRSGSRLAYEVELLRGETLSLAETMNDTLQDDIKKFVPGGLSEATKDAPSKTTDAEERKASVGATKAEEATAATVPAEDEGAVEEPPYIKQLRTLTVVRSRLDYVIKTFGDAMDFVFPPSELSVSSSFLSVSAPEPGSDQHSTEDKGQQVLQKLRDEISQLLHKSEDPVQGIEKAAQRIEELKDLNQVWKGTAEEKGRTKFIESLAKMVEDRHRDLMKEVDQASRNQGNGIEGRARKGSVHADPAETKTYLGGYGLMSQLQKLRSGL</sequence>
<evidence type="ECO:0000256" key="5">
    <source>
        <dbReference type="SAM" id="MobiDB-lite"/>
    </source>
</evidence>
<evidence type="ECO:0000256" key="6">
    <source>
        <dbReference type="SAM" id="Phobius"/>
    </source>
</evidence>
<dbReference type="GO" id="GO:0016020">
    <property type="term" value="C:membrane"/>
    <property type="evidence" value="ECO:0007669"/>
    <property type="project" value="UniProtKB-SubCell"/>
</dbReference>
<feature type="region of interest" description="Disordered" evidence="5">
    <location>
        <begin position="805"/>
        <end position="825"/>
    </location>
</feature>
<keyword evidence="3 6" id="KW-1133">Transmembrane helix</keyword>
<keyword evidence="2 6" id="KW-0812">Transmembrane</keyword>
<feature type="compositionally biased region" description="Polar residues" evidence="5">
    <location>
        <begin position="480"/>
        <end position="503"/>
    </location>
</feature>
<feature type="transmembrane region" description="Helical" evidence="6">
    <location>
        <begin position="304"/>
        <end position="323"/>
    </location>
</feature>
<dbReference type="InterPro" id="IPR004695">
    <property type="entry name" value="SLAC1/Mae1/Ssu1/TehA"/>
</dbReference>
<comment type="caution">
    <text evidence="7">The sequence shown here is derived from an EMBL/GenBank/DDBJ whole genome shotgun (WGS) entry which is preliminary data.</text>
</comment>
<dbReference type="Gene3D" id="1.50.10.150">
    <property type="entry name" value="Voltage-dependent anion channel"/>
    <property type="match status" value="1"/>
</dbReference>
<evidence type="ECO:0000256" key="1">
    <source>
        <dbReference type="ARBA" id="ARBA00004141"/>
    </source>
</evidence>
<dbReference type="PANTHER" id="PTHR31162">
    <property type="entry name" value="MALIC ACID TRANSPORT PROTEIN-RELATED"/>
    <property type="match status" value="1"/>
</dbReference>
<feature type="region of interest" description="Disordered" evidence="5">
    <location>
        <begin position="623"/>
        <end position="663"/>
    </location>
</feature>
<evidence type="ECO:0000256" key="4">
    <source>
        <dbReference type="ARBA" id="ARBA00023136"/>
    </source>
</evidence>
<feature type="transmembrane region" description="Helical" evidence="6">
    <location>
        <begin position="343"/>
        <end position="365"/>
    </location>
</feature>
<evidence type="ECO:0000313" key="8">
    <source>
        <dbReference type="Proteomes" id="UP001152533"/>
    </source>
</evidence>
<evidence type="ECO:0008006" key="9">
    <source>
        <dbReference type="Google" id="ProtNLM"/>
    </source>
</evidence>
<feature type="transmembrane region" description="Helical" evidence="6">
    <location>
        <begin position="196"/>
        <end position="222"/>
    </location>
</feature>
<dbReference type="EMBL" id="CAMGZC010001258">
    <property type="protein sequence ID" value="CAI0652151.1"/>
    <property type="molecule type" value="Genomic_DNA"/>
</dbReference>
<dbReference type="PANTHER" id="PTHR31162:SF3">
    <property type="entry name" value="TRANSPORTER_MALIC ACID TRANSPORT PROTEIN, PUTATIVE-RELATED"/>
    <property type="match status" value="1"/>
</dbReference>
<feature type="transmembrane region" description="Helical" evidence="6">
    <location>
        <begin position="114"/>
        <end position="140"/>
    </location>
</feature>
<feature type="region of interest" description="Disordered" evidence="5">
    <location>
        <begin position="477"/>
        <end position="504"/>
    </location>
</feature>
<organism evidence="7 8">
    <name type="scientific">Colletotrichum noveboracense</name>
    <dbReference type="NCBI Taxonomy" id="2664923"/>
    <lineage>
        <taxon>Eukaryota</taxon>
        <taxon>Fungi</taxon>
        <taxon>Dikarya</taxon>
        <taxon>Ascomycota</taxon>
        <taxon>Pezizomycotina</taxon>
        <taxon>Sordariomycetes</taxon>
        <taxon>Hypocreomycetidae</taxon>
        <taxon>Glomerellales</taxon>
        <taxon>Glomerellaceae</taxon>
        <taxon>Colletotrichum</taxon>
        <taxon>Colletotrichum gloeosporioides species complex</taxon>
    </lineage>
</organism>
<dbReference type="CDD" id="cd09317">
    <property type="entry name" value="TDT_Mae1_like"/>
    <property type="match status" value="1"/>
</dbReference>
<dbReference type="Pfam" id="PF03595">
    <property type="entry name" value="SLAC1"/>
    <property type="match status" value="1"/>
</dbReference>
<dbReference type="InterPro" id="IPR038665">
    <property type="entry name" value="Voltage-dep_anion_channel_sf"/>
</dbReference>
<gene>
    <name evidence="7" type="ORF">CGXH109_LOCUS114083</name>
</gene>